<keyword evidence="2" id="KW-1185">Reference proteome</keyword>
<feature type="non-terminal residue" evidence="1">
    <location>
        <position position="1"/>
    </location>
</feature>
<comment type="caution">
    <text evidence="1">The sequence shown here is derived from an EMBL/GenBank/DDBJ whole genome shotgun (WGS) entry which is preliminary data.</text>
</comment>
<name>A0A392U1Q6_9FABA</name>
<proteinExistence type="predicted"/>
<dbReference type="EMBL" id="LXQA010715039">
    <property type="protein sequence ID" value="MCI67342.1"/>
    <property type="molecule type" value="Genomic_DNA"/>
</dbReference>
<accession>A0A392U1Q6</accession>
<evidence type="ECO:0000313" key="2">
    <source>
        <dbReference type="Proteomes" id="UP000265520"/>
    </source>
</evidence>
<evidence type="ECO:0000313" key="1">
    <source>
        <dbReference type="EMBL" id="MCI67342.1"/>
    </source>
</evidence>
<sequence>AEVTSNGLALFHRYAARYKAATAARVAKKP</sequence>
<reference evidence="1 2" key="1">
    <citation type="journal article" date="2018" name="Front. Plant Sci.">
        <title>Red Clover (Trifolium pratense) and Zigzag Clover (T. medium) - A Picture of Genomic Similarities and Differences.</title>
        <authorList>
            <person name="Dluhosova J."/>
            <person name="Istvanek J."/>
            <person name="Nedelnik J."/>
            <person name="Repkova J."/>
        </authorList>
    </citation>
    <scope>NUCLEOTIDE SEQUENCE [LARGE SCALE GENOMIC DNA]</scope>
    <source>
        <strain evidence="2">cv. 10/8</strain>
        <tissue evidence="1">Leaf</tissue>
    </source>
</reference>
<dbReference type="Proteomes" id="UP000265520">
    <property type="component" value="Unassembled WGS sequence"/>
</dbReference>
<protein>
    <submittedName>
        <fullName evidence="1">Uncharacterized protein</fullName>
    </submittedName>
</protein>
<dbReference type="AlphaFoldDB" id="A0A392U1Q6"/>
<organism evidence="1 2">
    <name type="scientific">Trifolium medium</name>
    <dbReference type="NCBI Taxonomy" id="97028"/>
    <lineage>
        <taxon>Eukaryota</taxon>
        <taxon>Viridiplantae</taxon>
        <taxon>Streptophyta</taxon>
        <taxon>Embryophyta</taxon>
        <taxon>Tracheophyta</taxon>
        <taxon>Spermatophyta</taxon>
        <taxon>Magnoliopsida</taxon>
        <taxon>eudicotyledons</taxon>
        <taxon>Gunneridae</taxon>
        <taxon>Pentapetalae</taxon>
        <taxon>rosids</taxon>
        <taxon>fabids</taxon>
        <taxon>Fabales</taxon>
        <taxon>Fabaceae</taxon>
        <taxon>Papilionoideae</taxon>
        <taxon>50 kb inversion clade</taxon>
        <taxon>NPAAA clade</taxon>
        <taxon>Hologalegina</taxon>
        <taxon>IRL clade</taxon>
        <taxon>Trifolieae</taxon>
        <taxon>Trifolium</taxon>
    </lineage>
</organism>